<evidence type="ECO:0000256" key="1">
    <source>
        <dbReference type="ARBA" id="ARBA00006641"/>
    </source>
</evidence>
<evidence type="ECO:0000313" key="6">
    <source>
        <dbReference type="EMBL" id="KAJ8717571.1"/>
    </source>
</evidence>
<evidence type="ECO:0000256" key="2">
    <source>
        <dbReference type="ARBA" id="ARBA00022490"/>
    </source>
</evidence>
<sequence>MSPSGPLFSTDRTRVLITGFGPFSNYKTNPSWEGVRYMNGARIEKKHKITLFRMEMPVSYDAVDAKVPQMWQWYQPDLTIHVGLNEEVKSFVLEKQATKRGYLTLLTFEESNIENPAGEDEIVYTTLDVDTICEKFNNHKRKRCHRLRRNHKQRSSSPKLCARPSEDAGPYVCKYIYYTSLCQKQSPTLFVHVPKDKYSTEQLAQGLERILKLCLQQLPELNNDDYYKYDII</sequence>
<proteinExistence type="inferred from homology"/>
<keyword evidence="5" id="KW-0788">Thiol protease</keyword>
<dbReference type="EMBL" id="JARGEI010000016">
    <property type="protein sequence ID" value="KAJ8717571.1"/>
    <property type="molecule type" value="Genomic_DNA"/>
</dbReference>
<dbReference type="PRINTS" id="PR00706">
    <property type="entry name" value="PYROGLUPTASE"/>
</dbReference>
<evidence type="ECO:0008006" key="8">
    <source>
        <dbReference type="Google" id="ProtNLM"/>
    </source>
</evidence>
<dbReference type="GO" id="GO:0016920">
    <property type="term" value="F:pyroglutamyl-peptidase activity"/>
    <property type="evidence" value="ECO:0007669"/>
    <property type="project" value="InterPro"/>
</dbReference>
<dbReference type="SUPFAM" id="SSF53182">
    <property type="entry name" value="Pyrrolidone carboxyl peptidase (pyroglutamate aminopeptidase)"/>
    <property type="match status" value="1"/>
</dbReference>
<dbReference type="InterPro" id="IPR016125">
    <property type="entry name" value="Peptidase_C15-like"/>
</dbReference>
<name>A0AAD8DRC4_MYTSE</name>
<dbReference type="GO" id="GO:0006508">
    <property type="term" value="P:proteolysis"/>
    <property type="evidence" value="ECO:0007669"/>
    <property type="project" value="UniProtKB-KW"/>
</dbReference>
<dbReference type="Proteomes" id="UP001231518">
    <property type="component" value="Chromosome 18"/>
</dbReference>
<gene>
    <name evidence="6" type="ORF">PYW07_005501</name>
</gene>
<evidence type="ECO:0000256" key="4">
    <source>
        <dbReference type="ARBA" id="ARBA00022801"/>
    </source>
</evidence>
<reference evidence="6" key="1">
    <citation type="submission" date="2023-03" db="EMBL/GenBank/DDBJ databases">
        <title>Chromosome-level genomes of two armyworms, Mythimna separata and Mythimna loreyi, provide insights into the biosynthesis and reception of sex pheromones.</title>
        <authorList>
            <person name="Zhao H."/>
        </authorList>
    </citation>
    <scope>NUCLEOTIDE SEQUENCE</scope>
    <source>
        <strain evidence="6">BeijingLab</strain>
        <tissue evidence="6">Pupa</tissue>
    </source>
</reference>
<evidence type="ECO:0000256" key="3">
    <source>
        <dbReference type="ARBA" id="ARBA00022670"/>
    </source>
</evidence>
<evidence type="ECO:0000313" key="7">
    <source>
        <dbReference type="Proteomes" id="UP001231518"/>
    </source>
</evidence>
<keyword evidence="7" id="KW-1185">Reference proteome</keyword>
<protein>
    <recommendedName>
        <fullName evidence="8">Pyroglutamyl-peptidase 1</fullName>
    </recommendedName>
</protein>
<keyword evidence="2" id="KW-0963">Cytoplasm</keyword>
<dbReference type="PANTHER" id="PTHR23402">
    <property type="entry name" value="PROTEASE FAMILY C15 PYROGLUTAMYL-PEPTIDASE I-RELATED"/>
    <property type="match status" value="1"/>
</dbReference>
<organism evidence="6 7">
    <name type="scientific">Mythimna separata</name>
    <name type="common">Oriental armyworm</name>
    <name type="synonym">Pseudaletia separata</name>
    <dbReference type="NCBI Taxonomy" id="271217"/>
    <lineage>
        <taxon>Eukaryota</taxon>
        <taxon>Metazoa</taxon>
        <taxon>Ecdysozoa</taxon>
        <taxon>Arthropoda</taxon>
        <taxon>Hexapoda</taxon>
        <taxon>Insecta</taxon>
        <taxon>Pterygota</taxon>
        <taxon>Neoptera</taxon>
        <taxon>Endopterygota</taxon>
        <taxon>Lepidoptera</taxon>
        <taxon>Glossata</taxon>
        <taxon>Ditrysia</taxon>
        <taxon>Noctuoidea</taxon>
        <taxon>Noctuidae</taxon>
        <taxon>Noctuinae</taxon>
        <taxon>Hadenini</taxon>
        <taxon>Mythimna</taxon>
    </lineage>
</organism>
<dbReference type="AlphaFoldDB" id="A0AAD8DRC4"/>
<dbReference type="InterPro" id="IPR000816">
    <property type="entry name" value="Peptidase_C15"/>
</dbReference>
<keyword evidence="3" id="KW-0645">Protease</keyword>
<dbReference type="InterPro" id="IPR036440">
    <property type="entry name" value="Peptidase_C15-like_sf"/>
</dbReference>
<comment type="caution">
    <text evidence="6">The sequence shown here is derived from an EMBL/GenBank/DDBJ whole genome shotgun (WGS) entry which is preliminary data.</text>
</comment>
<dbReference type="Pfam" id="PF01470">
    <property type="entry name" value="Peptidase_C15"/>
    <property type="match status" value="1"/>
</dbReference>
<dbReference type="PANTHER" id="PTHR23402:SF1">
    <property type="entry name" value="PYROGLUTAMYL-PEPTIDASE I"/>
    <property type="match status" value="1"/>
</dbReference>
<dbReference type="Gene3D" id="3.40.630.20">
    <property type="entry name" value="Peptidase C15, pyroglutamyl peptidase I-like"/>
    <property type="match status" value="1"/>
</dbReference>
<dbReference type="GO" id="GO:0005829">
    <property type="term" value="C:cytosol"/>
    <property type="evidence" value="ECO:0007669"/>
    <property type="project" value="InterPro"/>
</dbReference>
<evidence type="ECO:0000256" key="5">
    <source>
        <dbReference type="ARBA" id="ARBA00022807"/>
    </source>
</evidence>
<keyword evidence="4" id="KW-0378">Hydrolase</keyword>
<accession>A0AAD8DRC4</accession>
<comment type="similarity">
    <text evidence="1">Belongs to the peptidase C15 family.</text>
</comment>